<accession>C7C6K3</accession>
<reference evidence="3" key="1">
    <citation type="journal article" date="2009" name="PLoS ONE">
        <title>Methylobacterium genome sequences: a reference blueprint to investigate microbial metabolism of C1 compounds from natural and industrial sources.</title>
        <authorList>
            <person name="Vuilleumier S."/>
            <person name="Chistoserdova L."/>
            <person name="Lee M.-C."/>
            <person name="Bringel F."/>
            <person name="Lajus A."/>
            <person name="Zhou Y."/>
            <person name="Gourion B."/>
            <person name="Barbe V."/>
            <person name="Chang J."/>
            <person name="Cruveiller S."/>
            <person name="Dossat C."/>
            <person name="Gillett W."/>
            <person name="Gruffaz C."/>
            <person name="Haugen E."/>
            <person name="Hourcade E."/>
            <person name="Levy R."/>
            <person name="Mangenot S."/>
            <person name="Muller E."/>
            <person name="Nadalig T."/>
            <person name="Pagni M."/>
            <person name="Penny C."/>
            <person name="Peyraud R."/>
            <person name="Robinson D.G."/>
            <person name="Roche D."/>
            <person name="Rouy Z."/>
            <person name="Saenampechek C."/>
            <person name="Salvignol G."/>
            <person name="Vallenet D."/>
            <person name="Wu Z."/>
            <person name="Marx C.J."/>
            <person name="Vorholt J.A."/>
            <person name="Olson M.V."/>
            <person name="Kaul R."/>
            <person name="Weissenbach J."/>
            <person name="Medigue C."/>
            <person name="Lidstrom M.E."/>
        </authorList>
    </citation>
    <scope>NUCLEOTIDE SEQUENCE [LARGE SCALE GENOMIC DNA]</scope>
    <source>
        <strain evidence="3">DSM 6343 / CIP 106787 / DM4</strain>
    </source>
</reference>
<dbReference type="HOGENOM" id="CLU_2046938_0_0_5"/>
<organism evidence="2 3">
    <name type="scientific">Methylorubrum extorquens (strain DSM 6343 / CIP 106787 / DM4)</name>
    <name type="common">Methylobacterium extorquens</name>
    <dbReference type="NCBI Taxonomy" id="661410"/>
    <lineage>
        <taxon>Bacteria</taxon>
        <taxon>Pseudomonadati</taxon>
        <taxon>Pseudomonadota</taxon>
        <taxon>Alphaproteobacteria</taxon>
        <taxon>Hyphomicrobiales</taxon>
        <taxon>Methylobacteriaceae</taxon>
        <taxon>Methylorubrum</taxon>
    </lineage>
</organism>
<dbReference type="InterPro" id="IPR054189">
    <property type="entry name" value="DUF6894"/>
</dbReference>
<dbReference type="AlphaFoldDB" id="C7C6K3"/>
<dbReference type="GeneID" id="72987441"/>
<dbReference type="Pfam" id="PF21834">
    <property type="entry name" value="DUF6894"/>
    <property type="match status" value="1"/>
</dbReference>
<dbReference type="KEGG" id="mdi:METDI0047"/>
<dbReference type="Proteomes" id="UP000008070">
    <property type="component" value="Chromosome"/>
</dbReference>
<proteinExistence type="predicted"/>
<evidence type="ECO:0000313" key="3">
    <source>
        <dbReference type="Proteomes" id="UP000008070"/>
    </source>
</evidence>
<feature type="domain" description="DUF6894" evidence="1">
    <location>
        <begin position="38"/>
        <end position="105"/>
    </location>
</feature>
<name>C7C6K3_METED</name>
<sequence length="120" mass="13584">MRISDAWHHKRTHAFKFRLSVDEGVAPPPLPAGGCMPRYHFNVYDGVNFLDKKGVELPDFMFARREAIRYAGVLLEEGARLESLGSEWRMEVTDGTELILLRLDFFVTPSSAVGSLKKSE</sequence>
<dbReference type="EMBL" id="FP103042">
    <property type="protein sequence ID" value="CAX21725.1"/>
    <property type="molecule type" value="Genomic_DNA"/>
</dbReference>
<evidence type="ECO:0000313" key="2">
    <source>
        <dbReference type="EMBL" id="CAX21725.1"/>
    </source>
</evidence>
<gene>
    <name evidence="2" type="ORF">METD_I0047</name>
</gene>
<evidence type="ECO:0000259" key="1">
    <source>
        <dbReference type="Pfam" id="PF21834"/>
    </source>
</evidence>
<dbReference type="RefSeq" id="WP_012778899.1">
    <property type="nucleotide sequence ID" value="NC_012988.1"/>
</dbReference>
<protein>
    <recommendedName>
        <fullName evidence="1">DUF6894 domain-containing protein</fullName>
    </recommendedName>
</protein>